<keyword evidence="1" id="KW-0472">Membrane</keyword>
<reference evidence="2" key="1">
    <citation type="submission" date="2014-09" db="EMBL/GenBank/DDBJ databases">
        <authorList>
            <person name="Magalhaes I.L.F."/>
            <person name="Oliveira U."/>
            <person name="Santos F.R."/>
            <person name="Vidigal T.H.D.A."/>
            <person name="Brescovit A.D."/>
            <person name="Santos A.J."/>
        </authorList>
    </citation>
    <scope>NUCLEOTIDE SEQUENCE</scope>
    <source>
        <tissue evidence="2">Shoot tissue taken approximately 20 cm above the soil surface</tissue>
    </source>
</reference>
<dbReference type="AlphaFoldDB" id="A0A0A9HCF6"/>
<accession>A0A0A9HCF6</accession>
<protein>
    <submittedName>
        <fullName evidence="2">Uncharacterized protein</fullName>
    </submittedName>
</protein>
<evidence type="ECO:0000313" key="2">
    <source>
        <dbReference type="EMBL" id="JAE32521.1"/>
    </source>
</evidence>
<reference evidence="2" key="2">
    <citation type="journal article" date="2015" name="Data Brief">
        <title>Shoot transcriptome of the giant reed, Arundo donax.</title>
        <authorList>
            <person name="Barrero R.A."/>
            <person name="Guerrero F.D."/>
            <person name="Moolhuijzen P."/>
            <person name="Goolsby J.A."/>
            <person name="Tidwell J."/>
            <person name="Bellgard S.E."/>
            <person name="Bellgard M.I."/>
        </authorList>
    </citation>
    <scope>NUCLEOTIDE SEQUENCE</scope>
    <source>
        <tissue evidence="2">Shoot tissue taken approximately 20 cm above the soil surface</tissue>
    </source>
</reference>
<sequence>MTSYLSVNLRWMDANSICQKNNLSSLILLWTLFCHMVLLLLLIKMAGSYSLVMEMRLETCSRFS</sequence>
<evidence type="ECO:0000256" key="1">
    <source>
        <dbReference type="SAM" id="Phobius"/>
    </source>
</evidence>
<dbReference type="EMBL" id="GBRH01165375">
    <property type="protein sequence ID" value="JAE32521.1"/>
    <property type="molecule type" value="Transcribed_RNA"/>
</dbReference>
<keyword evidence="1" id="KW-0812">Transmembrane</keyword>
<name>A0A0A9HCF6_ARUDO</name>
<keyword evidence="1" id="KW-1133">Transmembrane helix</keyword>
<organism evidence="2">
    <name type="scientific">Arundo donax</name>
    <name type="common">Giant reed</name>
    <name type="synonym">Donax arundinaceus</name>
    <dbReference type="NCBI Taxonomy" id="35708"/>
    <lineage>
        <taxon>Eukaryota</taxon>
        <taxon>Viridiplantae</taxon>
        <taxon>Streptophyta</taxon>
        <taxon>Embryophyta</taxon>
        <taxon>Tracheophyta</taxon>
        <taxon>Spermatophyta</taxon>
        <taxon>Magnoliopsida</taxon>
        <taxon>Liliopsida</taxon>
        <taxon>Poales</taxon>
        <taxon>Poaceae</taxon>
        <taxon>PACMAD clade</taxon>
        <taxon>Arundinoideae</taxon>
        <taxon>Arundineae</taxon>
        <taxon>Arundo</taxon>
    </lineage>
</organism>
<proteinExistence type="predicted"/>
<feature type="transmembrane region" description="Helical" evidence="1">
    <location>
        <begin position="27"/>
        <end position="47"/>
    </location>
</feature>